<keyword evidence="3" id="KW-0805">Transcription regulation</keyword>
<evidence type="ECO:0000256" key="3">
    <source>
        <dbReference type="ARBA" id="ARBA00023015"/>
    </source>
</evidence>
<dbReference type="GO" id="GO:0000978">
    <property type="term" value="F:RNA polymerase II cis-regulatory region sequence-specific DNA binding"/>
    <property type="evidence" value="ECO:0007669"/>
    <property type="project" value="TreeGrafter"/>
</dbReference>
<protein>
    <submittedName>
        <fullName evidence="8">snRNA-activating protein complex subunit 3</fullName>
    </submittedName>
</protein>
<accession>A0A1R0GWQ2</accession>
<keyword evidence="9" id="KW-1185">Reference proteome</keyword>
<dbReference type="GO" id="GO:0003681">
    <property type="term" value="F:bent DNA binding"/>
    <property type="evidence" value="ECO:0007669"/>
    <property type="project" value="TreeGrafter"/>
</dbReference>
<comment type="similarity">
    <text evidence="2">Belongs to the SNAPC3/SRD2 family.</text>
</comment>
<organism evidence="8 9">
    <name type="scientific">Smittium mucronatum</name>
    <dbReference type="NCBI Taxonomy" id="133383"/>
    <lineage>
        <taxon>Eukaryota</taxon>
        <taxon>Fungi</taxon>
        <taxon>Fungi incertae sedis</taxon>
        <taxon>Zoopagomycota</taxon>
        <taxon>Kickxellomycotina</taxon>
        <taxon>Harpellomycetes</taxon>
        <taxon>Harpellales</taxon>
        <taxon>Legeriomycetaceae</taxon>
        <taxon>Smittium</taxon>
    </lineage>
</organism>
<feature type="region of interest" description="Disordered" evidence="7">
    <location>
        <begin position="1"/>
        <end position="46"/>
    </location>
</feature>
<keyword evidence="4" id="KW-0238">DNA-binding</keyword>
<dbReference type="AlphaFoldDB" id="A0A1R0GWQ2"/>
<sequence>MGIQKDNAASSNKNLPQSPTPSSDLLDTNRQNIINSPSSATSSNQLYSASVFNPSNIRNASESQEPISVNQKKRPRAINNIRTDYNKVTELEIKFRKIGNLLKTSKLNTLSKKYSEIEYPLKYRPPINFLIEKPSAKPKKTASLSFPEPSPTTASTVSNLSIVNNQNSTTDNSHIILSGINDNPSTLNNFLANYEKKNNDISVTNPKSSSASSSKYKFTTYIVASFTWPIQMTKGIYSLTDKYGNFKPHNKNKMSSYKVKSSVRLSDFSKAFKCGFSNKRLLRTKKKSSSSNTDASLGCNILVVEDLVYYDNFDNENFNGFNCSESGDDFNSHSTTQSEIPPDFKSDYYRKLFTSSNPKNYPNFRFKRMDQLVISNLPGISLGHPYLFVHHDDCEHLIYFDEVIYSPSKNSLPPSISPVINSHLAQTVEDSMGHDFASSLNNPPVMTHIPVDYNETTAPGSESILSPALPSQPINQSDEILISNKDSFIATNPITQTNELNPIGSPNCDSSNISCTTGLSESNPNISTQFVQNTFDIHSNNQQKTSNLAQNEETDQMLQLQSNYSVHSVDGEPDSIEQIFSSRFSRKRCRMCLVYPAAFVTRNDFHSGETPCFFCKTCYRNFHYDKNNVLLLDHKVYPYFY</sequence>
<dbReference type="GO" id="GO:0042795">
    <property type="term" value="P:snRNA transcription by RNA polymerase II"/>
    <property type="evidence" value="ECO:0007669"/>
    <property type="project" value="TreeGrafter"/>
</dbReference>
<dbReference type="GO" id="GO:0001006">
    <property type="term" value="F:RNA polymerase III type 3 promoter sequence-specific DNA binding"/>
    <property type="evidence" value="ECO:0007669"/>
    <property type="project" value="TreeGrafter"/>
</dbReference>
<proteinExistence type="inferred from homology"/>
<dbReference type="InterPro" id="IPR022042">
    <property type="entry name" value="snRNA-activating_su3"/>
</dbReference>
<dbReference type="GO" id="GO:0019185">
    <property type="term" value="C:snRNA-activating protein complex"/>
    <property type="evidence" value="ECO:0007669"/>
    <property type="project" value="TreeGrafter"/>
</dbReference>
<feature type="compositionally biased region" description="Polar residues" evidence="7">
    <location>
        <begin position="7"/>
        <end position="46"/>
    </location>
</feature>
<dbReference type="GO" id="GO:0005634">
    <property type="term" value="C:nucleus"/>
    <property type="evidence" value="ECO:0007669"/>
    <property type="project" value="UniProtKB-SubCell"/>
</dbReference>
<evidence type="ECO:0000256" key="5">
    <source>
        <dbReference type="ARBA" id="ARBA00023163"/>
    </source>
</evidence>
<evidence type="ECO:0000256" key="6">
    <source>
        <dbReference type="ARBA" id="ARBA00023242"/>
    </source>
</evidence>
<evidence type="ECO:0000256" key="1">
    <source>
        <dbReference type="ARBA" id="ARBA00004123"/>
    </source>
</evidence>
<keyword evidence="6" id="KW-0539">Nucleus</keyword>
<dbReference type="GO" id="GO:0042796">
    <property type="term" value="P:snRNA transcription by RNA polymerase III"/>
    <property type="evidence" value="ECO:0007669"/>
    <property type="project" value="TreeGrafter"/>
</dbReference>
<dbReference type="Pfam" id="PF12251">
    <property type="entry name" value="SNAPC3"/>
    <property type="match status" value="2"/>
</dbReference>
<comment type="caution">
    <text evidence="8">The sequence shown here is derived from an EMBL/GenBank/DDBJ whole genome shotgun (WGS) entry which is preliminary data.</text>
</comment>
<reference evidence="8 9" key="1">
    <citation type="journal article" date="2016" name="Mol. Biol. Evol.">
        <title>Genome-Wide Survey of Gut Fungi (Harpellales) Reveals the First Horizontally Transferred Ubiquitin Gene from a Mosquito Host.</title>
        <authorList>
            <person name="Wang Y."/>
            <person name="White M.M."/>
            <person name="Kvist S."/>
            <person name="Moncalvo J.M."/>
        </authorList>
    </citation>
    <scope>NUCLEOTIDE SEQUENCE [LARGE SCALE GENOMIC DNA]</scope>
    <source>
        <strain evidence="8 9">ALG-7-W6</strain>
    </source>
</reference>
<dbReference type="EMBL" id="LSSL01002571">
    <property type="protein sequence ID" value="OLY81327.1"/>
    <property type="molecule type" value="Genomic_DNA"/>
</dbReference>
<name>A0A1R0GWQ2_9FUNG</name>
<dbReference type="OrthoDB" id="3437960at2759"/>
<gene>
    <name evidence="8" type="ORF">AYI68_g4570</name>
</gene>
<evidence type="ECO:0000313" key="8">
    <source>
        <dbReference type="EMBL" id="OLY81327.1"/>
    </source>
</evidence>
<evidence type="ECO:0000313" key="9">
    <source>
        <dbReference type="Proteomes" id="UP000187455"/>
    </source>
</evidence>
<dbReference type="Proteomes" id="UP000187455">
    <property type="component" value="Unassembled WGS sequence"/>
</dbReference>
<dbReference type="PANTHER" id="PTHR13421:SF16">
    <property type="entry name" value="SNRNA-ACTIVATING PROTEIN COMPLEX SUBUNIT 3"/>
    <property type="match status" value="1"/>
</dbReference>
<evidence type="ECO:0000256" key="2">
    <source>
        <dbReference type="ARBA" id="ARBA00010410"/>
    </source>
</evidence>
<evidence type="ECO:0000256" key="7">
    <source>
        <dbReference type="SAM" id="MobiDB-lite"/>
    </source>
</evidence>
<dbReference type="GO" id="GO:0001046">
    <property type="term" value="F:core promoter sequence-specific DNA binding"/>
    <property type="evidence" value="ECO:0007669"/>
    <property type="project" value="TreeGrafter"/>
</dbReference>
<evidence type="ECO:0000256" key="4">
    <source>
        <dbReference type="ARBA" id="ARBA00023125"/>
    </source>
</evidence>
<comment type="subcellular location">
    <subcellularLocation>
        <location evidence="1">Nucleus</location>
    </subcellularLocation>
</comment>
<keyword evidence="5" id="KW-0804">Transcription</keyword>
<dbReference type="PANTHER" id="PTHR13421">
    <property type="entry name" value="SNRNA-ACTIVATING PROTEIN COMPLEX SUBUNIT 3"/>
    <property type="match status" value="1"/>
</dbReference>
<dbReference type="STRING" id="133383.A0A1R0GWQ2"/>